<accession>A0A2N0NM67</accession>
<feature type="non-terminal residue" evidence="2">
    <location>
        <position position="1"/>
    </location>
</feature>
<evidence type="ECO:0000313" key="2">
    <source>
        <dbReference type="EMBL" id="PKB95680.1"/>
    </source>
</evidence>
<sequence>AVDASEDAVRSGSGDKNSTDFPLSAELEGECWESSREVPEAGAEGTRSEETRVRFAELSVEGCKVGPGVEAEEP</sequence>
<reference evidence="2 3" key="2">
    <citation type="submission" date="2017-09" db="EMBL/GenBank/DDBJ databases">
        <title>Extensive intraspecific genome diversity in a model arbuscular mycorrhizal fungus.</title>
        <authorList>
            <person name="Chen E.C."/>
            <person name="Morin E."/>
            <person name="Beaudet D."/>
            <person name="Noel J."/>
            <person name="Ndikumana S."/>
            <person name="Charron P."/>
            <person name="St-Onge C."/>
            <person name="Giorgi J."/>
            <person name="Grigoriev I.V."/>
            <person name="Roux C."/>
            <person name="Martin F.M."/>
            <person name="Corradi N."/>
        </authorList>
    </citation>
    <scope>NUCLEOTIDE SEQUENCE [LARGE SCALE GENOMIC DNA]</scope>
    <source>
        <strain evidence="2 3">A5</strain>
    </source>
</reference>
<evidence type="ECO:0000313" key="3">
    <source>
        <dbReference type="Proteomes" id="UP000232722"/>
    </source>
</evidence>
<name>A0A2N0NM67_9GLOM</name>
<gene>
    <name evidence="2" type="ORF">RhiirA5_436257</name>
</gene>
<protein>
    <submittedName>
        <fullName evidence="2">Uncharacterized protein</fullName>
    </submittedName>
</protein>
<organism evidence="2 3">
    <name type="scientific">Rhizophagus irregularis</name>
    <dbReference type="NCBI Taxonomy" id="588596"/>
    <lineage>
        <taxon>Eukaryota</taxon>
        <taxon>Fungi</taxon>
        <taxon>Fungi incertae sedis</taxon>
        <taxon>Mucoromycota</taxon>
        <taxon>Glomeromycotina</taxon>
        <taxon>Glomeromycetes</taxon>
        <taxon>Glomerales</taxon>
        <taxon>Glomeraceae</taxon>
        <taxon>Rhizophagus</taxon>
    </lineage>
</organism>
<feature type="region of interest" description="Disordered" evidence="1">
    <location>
        <begin position="1"/>
        <end position="50"/>
    </location>
</feature>
<dbReference type="Proteomes" id="UP000232722">
    <property type="component" value="Unassembled WGS sequence"/>
</dbReference>
<reference evidence="2 3" key="1">
    <citation type="submission" date="2016-04" db="EMBL/GenBank/DDBJ databases">
        <title>Genome analyses suggest a sexual origin of heterokaryosis in a supposedly ancient asexual fungus.</title>
        <authorList>
            <person name="Ropars J."/>
            <person name="Sedzielewska K."/>
            <person name="Noel J."/>
            <person name="Charron P."/>
            <person name="Farinelli L."/>
            <person name="Marton T."/>
            <person name="Kruger M."/>
            <person name="Pelin A."/>
            <person name="Brachmann A."/>
            <person name="Corradi N."/>
        </authorList>
    </citation>
    <scope>NUCLEOTIDE SEQUENCE [LARGE SCALE GENOMIC DNA]</scope>
    <source>
        <strain evidence="2 3">A5</strain>
    </source>
</reference>
<dbReference type="EMBL" id="LLXJ01004554">
    <property type="protein sequence ID" value="PKB95680.1"/>
    <property type="molecule type" value="Genomic_DNA"/>
</dbReference>
<evidence type="ECO:0000256" key="1">
    <source>
        <dbReference type="SAM" id="MobiDB-lite"/>
    </source>
</evidence>
<proteinExistence type="predicted"/>
<comment type="caution">
    <text evidence="2">The sequence shown here is derived from an EMBL/GenBank/DDBJ whole genome shotgun (WGS) entry which is preliminary data.</text>
</comment>
<dbReference type="AlphaFoldDB" id="A0A2N0NM67"/>